<dbReference type="EMBL" id="JACIDY010000004">
    <property type="protein sequence ID" value="MBB3940224.1"/>
    <property type="molecule type" value="Genomic_DNA"/>
</dbReference>
<evidence type="ECO:0000256" key="1">
    <source>
        <dbReference type="SAM" id="Phobius"/>
    </source>
</evidence>
<gene>
    <name evidence="2" type="ORF">GGR39_001881</name>
</gene>
<organism evidence="2 3">
    <name type="scientific">Novosphingobium fluoreni</name>
    <dbReference type="NCBI Taxonomy" id="1391222"/>
    <lineage>
        <taxon>Bacteria</taxon>
        <taxon>Pseudomonadati</taxon>
        <taxon>Pseudomonadota</taxon>
        <taxon>Alphaproteobacteria</taxon>
        <taxon>Sphingomonadales</taxon>
        <taxon>Sphingomonadaceae</taxon>
        <taxon>Novosphingobium</taxon>
    </lineage>
</organism>
<evidence type="ECO:0000313" key="3">
    <source>
        <dbReference type="Proteomes" id="UP000561459"/>
    </source>
</evidence>
<dbReference type="AlphaFoldDB" id="A0A7W6C245"/>
<dbReference type="Proteomes" id="UP000561459">
    <property type="component" value="Unassembled WGS sequence"/>
</dbReference>
<proteinExistence type="predicted"/>
<feature type="transmembrane region" description="Helical" evidence="1">
    <location>
        <begin position="103"/>
        <end position="122"/>
    </location>
</feature>
<keyword evidence="1" id="KW-1133">Transmembrane helix</keyword>
<sequence length="129" mass="14269">MTIWFARRRDKGRPALAWQRFWTATAWGQPATFALIAILPLTGVHDHALIAWIIMTGMAYGTACISIPDKIFGAVFRYCAAVLMAAVPILHVIRWSGTAQDGIAWFIDAVLLASAGLIALLARRRRYAD</sequence>
<keyword evidence="1" id="KW-0472">Membrane</keyword>
<protein>
    <submittedName>
        <fullName evidence="2">Uncharacterized protein</fullName>
    </submittedName>
</protein>
<feature type="transmembrane region" description="Helical" evidence="1">
    <location>
        <begin position="21"/>
        <end position="43"/>
    </location>
</feature>
<keyword evidence="3" id="KW-1185">Reference proteome</keyword>
<feature type="transmembrane region" description="Helical" evidence="1">
    <location>
        <begin position="75"/>
        <end position="97"/>
    </location>
</feature>
<evidence type="ECO:0000313" key="2">
    <source>
        <dbReference type="EMBL" id="MBB3940224.1"/>
    </source>
</evidence>
<comment type="caution">
    <text evidence="2">The sequence shown here is derived from an EMBL/GenBank/DDBJ whole genome shotgun (WGS) entry which is preliminary data.</text>
</comment>
<name>A0A7W6C245_9SPHN</name>
<reference evidence="2 3" key="1">
    <citation type="submission" date="2020-08" db="EMBL/GenBank/DDBJ databases">
        <title>Genomic Encyclopedia of Type Strains, Phase IV (KMG-IV): sequencing the most valuable type-strain genomes for metagenomic binning, comparative biology and taxonomic classification.</title>
        <authorList>
            <person name="Goeker M."/>
        </authorList>
    </citation>
    <scope>NUCLEOTIDE SEQUENCE [LARGE SCALE GENOMIC DNA]</scope>
    <source>
        <strain evidence="2 3">DSM 27568</strain>
    </source>
</reference>
<keyword evidence="1" id="KW-0812">Transmembrane</keyword>
<accession>A0A7W6C245</accession>
<dbReference type="RefSeq" id="WP_246388590.1">
    <property type="nucleotide sequence ID" value="NZ_JACIDY010000004.1"/>
</dbReference>
<feature type="transmembrane region" description="Helical" evidence="1">
    <location>
        <begin position="49"/>
        <end position="68"/>
    </location>
</feature>